<dbReference type="SMR" id="A0A481XUX3"/>
<dbReference type="PROSITE" id="PS00332">
    <property type="entry name" value="SOD_CU_ZN_2"/>
    <property type="match status" value="1"/>
</dbReference>
<protein>
    <recommendedName>
        <fullName evidence="7">Superoxide dismutase [Cu-Zn]</fullName>
        <ecNumber evidence="7">1.15.1.1</ecNumber>
    </recommendedName>
</protein>
<dbReference type="PROSITE" id="PS00087">
    <property type="entry name" value="SOD_CU_ZN_1"/>
    <property type="match status" value="1"/>
</dbReference>
<organism evidence="9">
    <name type="scientific">Philasterides dicentrarchi</name>
    <dbReference type="NCBI Taxonomy" id="282688"/>
    <lineage>
        <taxon>Eukaryota</taxon>
        <taxon>Sar</taxon>
        <taxon>Alveolata</taxon>
        <taxon>Ciliophora</taxon>
        <taxon>Intramacronucleata</taxon>
        <taxon>Oligohymenophorea</taxon>
        <taxon>Scuticociliatia</taxon>
        <taxon>Philasterida</taxon>
        <taxon>Philasteridae</taxon>
        <taxon>Philasterides</taxon>
    </lineage>
</organism>
<dbReference type="FunFam" id="2.60.40.200:FF:000001">
    <property type="entry name" value="Superoxide dismutase [Cu-Zn]"/>
    <property type="match status" value="1"/>
</dbReference>
<dbReference type="AlphaFoldDB" id="A0A481XUX3"/>
<proteinExistence type="evidence at transcript level"/>
<evidence type="ECO:0000256" key="5">
    <source>
        <dbReference type="ARBA" id="ARBA00023002"/>
    </source>
</evidence>
<feature type="domain" description="Superoxide dismutase copper/zinc binding" evidence="8">
    <location>
        <begin position="51"/>
        <end position="187"/>
    </location>
</feature>
<name>A0A481XUX3_9CILI</name>
<keyword evidence="6 7" id="KW-0186">Copper</keyword>
<dbReference type="EC" id="1.15.1.1" evidence="7"/>
<comment type="cofactor">
    <cofactor evidence="7">
        <name>Cu cation</name>
        <dbReference type="ChEBI" id="CHEBI:23378"/>
    </cofactor>
    <text evidence="7">Binds 1 copper ion per subunit.</text>
</comment>
<dbReference type="InterPro" id="IPR001424">
    <property type="entry name" value="SOD_Cu_Zn_dom"/>
</dbReference>
<comment type="cofactor">
    <cofactor evidence="7">
        <name>Zn(2+)</name>
        <dbReference type="ChEBI" id="CHEBI:29105"/>
    </cofactor>
    <text evidence="7">Binds 1 zinc ion per subunit.</text>
</comment>
<evidence type="ECO:0000256" key="3">
    <source>
        <dbReference type="ARBA" id="ARBA00022833"/>
    </source>
</evidence>
<evidence type="ECO:0000256" key="1">
    <source>
        <dbReference type="ARBA" id="ARBA00010457"/>
    </source>
</evidence>
<dbReference type="EMBL" id="MN516532">
    <property type="protein sequence ID" value="QKV26156.1"/>
    <property type="molecule type" value="Genomic_DNA"/>
</dbReference>
<keyword evidence="5 7" id="KW-0560">Oxidoreductase</keyword>
<evidence type="ECO:0000256" key="4">
    <source>
        <dbReference type="ARBA" id="ARBA00022862"/>
    </source>
</evidence>
<keyword evidence="2 7" id="KW-0479">Metal-binding</keyword>
<dbReference type="InterPro" id="IPR036423">
    <property type="entry name" value="SOD-like_Cu/Zn_dom_sf"/>
</dbReference>
<dbReference type="GO" id="GO:0004784">
    <property type="term" value="F:superoxide dismutase activity"/>
    <property type="evidence" value="ECO:0007669"/>
    <property type="project" value="UniProtKB-EC"/>
</dbReference>
<dbReference type="Gene3D" id="2.60.40.200">
    <property type="entry name" value="Superoxide dismutase, copper/zinc binding domain"/>
    <property type="match status" value="1"/>
</dbReference>
<evidence type="ECO:0000256" key="7">
    <source>
        <dbReference type="RuleBase" id="RU000393"/>
    </source>
</evidence>
<comment type="function">
    <text evidence="7">Destroys radicals which are normally produced within the cells and which are toxic to biological systems.</text>
</comment>
<dbReference type="InterPro" id="IPR018152">
    <property type="entry name" value="SOD_Cu/Zn_BS"/>
</dbReference>
<reference evidence="9" key="1">
    <citation type="journal article" date="2019" name="Sci. Rep.">
        <title>Identification and Molecular Characterization of Superoxide Dismutases Isolated From A Scuticociliate Parasite: Physiological Role in Oxidative Stress.</title>
        <authorList>
            <person name="Folgueira I."/>
            <person name="Lamas J."/>
            <person name="de Felipe A.P."/>
            <person name="Sueiro R.A."/>
            <person name="Leiro J.M."/>
        </authorList>
    </citation>
    <scope>NUCLEOTIDE SEQUENCE</scope>
    <source>
        <strain evidence="9">I1</strain>
    </source>
</reference>
<accession>A0A481XUX3</accession>
<dbReference type="PRINTS" id="PR00068">
    <property type="entry name" value="CUZNDISMTASE"/>
</dbReference>
<evidence type="ECO:0000259" key="8">
    <source>
        <dbReference type="Pfam" id="PF00080"/>
    </source>
</evidence>
<dbReference type="SUPFAM" id="SSF49329">
    <property type="entry name" value="Cu,Zn superoxide dismutase-like"/>
    <property type="match status" value="1"/>
</dbReference>
<evidence type="ECO:0000256" key="6">
    <source>
        <dbReference type="ARBA" id="ARBA00023008"/>
    </source>
</evidence>
<comment type="similarity">
    <text evidence="1 7">Belongs to the Cu-Zn superoxide dismutase family.</text>
</comment>
<gene>
    <name evidence="9" type="primary">sod2</name>
</gene>
<dbReference type="InterPro" id="IPR024134">
    <property type="entry name" value="SOD_Cu/Zn_/chaperone"/>
</dbReference>
<sequence length="199" mass="21386">MLKTLACGFGGAFIYNNLSSQKNTNTPIQNIQKSTQRNAICILYPDNNSGVKGIVSFQQDKFSDPCKIVVNVKGLKPNSSHGFHIHEFGDLTEGCTTAGPHYNPEGKNHGGPLDQERHVGDLGNLKTDEKGNAYQATKDKLVTLYGEFSVLGRSCVVHQNKDDEGKGGHELSLTTGNSGPRVACGVIGIAAEFKNITPK</sequence>
<dbReference type="GO" id="GO:0005507">
    <property type="term" value="F:copper ion binding"/>
    <property type="evidence" value="ECO:0007669"/>
    <property type="project" value="InterPro"/>
</dbReference>
<dbReference type="CDD" id="cd00305">
    <property type="entry name" value="Cu-Zn_Superoxide_Dismutase"/>
    <property type="match status" value="1"/>
</dbReference>
<keyword evidence="4" id="KW-0049">Antioxidant</keyword>
<comment type="catalytic activity">
    <reaction evidence="7">
        <text>2 superoxide + 2 H(+) = H2O2 + O2</text>
        <dbReference type="Rhea" id="RHEA:20696"/>
        <dbReference type="ChEBI" id="CHEBI:15378"/>
        <dbReference type="ChEBI" id="CHEBI:15379"/>
        <dbReference type="ChEBI" id="CHEBI:16240"/>
        <dbReference type="ChEBI" id="CHEBI:18421"/>
        <dbReference type="EC" id="1.15.1.1"/>
    </reaction>
</comment>
<dbReference type="PANTHER" id="PTHR10003">
    <property type="entry name" value="SUPEROXIDE DISMUTASE CU-ZN -RELATED"/>
    <property type="match status" value="1"/>
</dbReference>
<dbReference type="Pfam" id="PF00080">
    <property type="entry name" value="Sod_Cu"/>
    <property type="match status" value="1"/>
</dbReference>
<dbReference type="EMBL" id="MK348945">
    <property type="protein sequence ID" value="QBK46543.1"/>
    <property type="molecule type" value="mRNA"/>
</dbReference>
<keyword evidence="3 7" id="KW-0862">Zinc</keyword>
<evidence type="ECO:0000313" key="9">
    <source>
        <dbReference type="EMBL" id="QBK46543.1"/>
    </source>
</evidence>
<evidence type="ECO:0000256" key="2">
    <source>
        <dbReference type="ARBA" id="ARBA00022723"/>
    </source>
</evidence>